<name>A0A510UGA1_ALIFS</name>
<dbReference type="AlphaFoldDB" id="A0A510UGA1"/>
<accession>A0A510UGA1</accession>
<reference evidence="3 5" key="2">
    <citation type="submission" date="2019-11" db="EMBL/GenBank/DDBJ databases">
        <title>Using colonization assays and comparative genomics to discover symbiosis behaviors and factors in Vibrio fischeri.</title>
        <authorList>
            <person name="Bongrand C."/>
            <person name="Moriano-Gutierrez S."/>
            <person name="Arevalo P."/>
            <person name="Mcfall-Ngai M."/>
            <person name="Visick K."/>
            <person name="Polz M.F."/>
            <person name="Ruby E.G."/>
        </authorList>
    </citation>
    <scope>NUCLEOTIDE SEQUENCE [LARGE SCALE GENOMIC DNA]</scope>
    <source>
        <strain evidence="3">Emors.4.1</strain>
        <strain evidence="5">emors.4.1</strain>
    </source>
</reference>
<dbReference type="InterPro" id="IPR009057">
    <property type="entry name" value="Homeodomain-like_sf"/>
</dbReference>
<dbReference type="EMBL" id="BJTZ01000001">
    <property type="protein sequence ID" value="GEK12341.1"/>
    <property type="molecule type" value="Genomic_DNA"/>
</dbReference>
<dbReference type="Proteomes" id="UP000321787">
    <property type="component" value="Unassembled WGS sequence"/>
</dbReference>
<protein>
    <submittedName>
        <fullName evidence="3">Transcriptional regulator</fullName>
    </submittedName>
</protein>
<dbReference type="SUPFAM" id="SSF46689">
    <property type="entry name" value="Homeodomain-like"/>
    <property type="match status" value="1"/>
</dbReference>
<sequence length="127" mass="14597">MKKKSNDLIEQYLLKTNVETLPKQLKELVELIGPIDTYIFISHYGGQIKYIAKNPSRTKMKHIMNETALNHLCANYGGSTIEVPKQEHLERQIRNKLIKNASMKGISRSQLATHFNLSIRHIGNIKK</sequence>
<evidence type="ECO:0000259" key="1">
    <source>
        <dbReference type="Pfam" id="PF08765"/>
    </source>
</evidence>
<feature type="domain" description="Mor transcription activator" evidence="1">
    <location>
        <begin position="62"/>
        <end position="125"/>
    </location>
</feature>
<evidence type="ECO:0000313" key="5">
    <source>
        <dbReference type="Proteomes" id="UP000448038"/>
    </source>
</evidence>
<gene>
    <name evidence="2" type="ORF">AFI02nite_03770</name>
    <name evidence="3" type="ORF">GNP88_03515</name>
</gene>
<proteinExistence type="predicted"/>
<reference evidence="2 4" key="1">
    <citation type="submission" date="2019-07" db="EMBL/GenBank/DDBJ databases">
        <title>Whole genome shotgun sequence of Aliivibrio fischeri NBRC 101058.</title>
        <authorList>
            <person name="Hosoyama A."/>
            <person name="Uohara A."/>
            <person name="Ohji S."/>
            <person name="Ichikawa N."/>
        </authorList>
    </citation>
    <scope>NUCLEOTIDE SEQUENCE [LARGE SCALE GENOMIC DNA]</scope>
    <source>
        <strain evidence="2 4">NBRC 101058</strain>
    </source>
</reference>
<organism evidence="2 4">
    <name type="scientific">Aliivibrio fischeri</name>
    <name type="common">Vibrio fischeri</name>
    <dbReference type="NCBI Taxonomy" id="668"/>
    <lineage>
        <taxon>Bacteria</taxon>
        <taxon>Pseudomonadati</taxon>
        <taxon>Pseudomonadota</taxon>
        <taxon>Gammaproteobacteria</taxon>
        <taxon>Vibrionales</taxon>
        <taxon>Vibrionaceae</taxon>
        <taxon>Aliivibrio</taxon>
    </lineage>
</organism>
<dbReference type="Pfam" id="PF08765">
    <property type="entry name" value="Mor"/>
    <property type="match status" value="1"/>
</dbReference>
<evidence type="ECO:0000313" key="2">
    <source>
        <dbReference type="EMBL" id="GEK12341.1"/>
    </source>
</evidence>
<comment type="caution">
    <text evidence="2">The sequence shown here is derived from an EMBL/GenBank/DDBJ whole genome shotgun (WGS) entry which is preliminary data.</text>
</comment>
<dbReference type="Proteomes" id="UP000448038">
    <property type="component" value="Unassembled WGS sequence"/>
</dbReference>
<evidence type="ECO:0000313" key="3">
    <source>
        <dbReference type="EMBL" id="MUK48253.1"/>
    </source>
</evidence>
<dbReference type="EMBL" id="WOBN01000005">
    <property type="protein sequence ID" value="MUK48253.1"/>
    <property type="molecule type" value="Genomic_DNA"/>
</dbReference>
<evidence type="ECO:0000313" key="4">
    <source>
        <dbReference type="Proteomes" id="UP000321787"/>
    </source>
</evidence>
<dbReference type="InterPro" id="IPR014875">
    <property type="entry name" value="Mor_transcription_activator"/>
</dbReference>
<dbReference type="RefSeq" id="WP_146861181.1">
    <property type="nucleotide sequence ID" value="NZ_BJTZ01000001.1"/>
</dbReference>